<organism evidence="1 2">
    <name type="scientific">Tuber melanosporum (strain Mel28)</name>
    <name type="common">Perigord black truffle</name>
    <dbReference type="NCBI Taxonomy" id="656061"/>
    <lineage>
        <taxon>Eukaryota</taxon>
        <taxon>Fungi</taxon>
        <taxon>Dikarya</taxon>
        <taxon>Ascomycota</taxon>
        <taxon>Pezizomycotina</taxon>
        <taxon>Pezizomycetes</taxon>
        <taxon>Pezizales</taxon>
        <taxon>Tuberaceae</taxon>
        <taxon>Tuber</taxon>
    </lineage>
</organism>
<dbReference type="Proteomes" id="UP000006911">
    <property type="component" value="Unassembled WGS sequence"/>
</dbReference>
<keyword evidence="2" id="KW-1185">Reference proteome</keyword>
<protein>
    <submittedName>
        <fullName evidence="1">(Perigord truffle) hypothetical protein</fullName>
    </submittedName>
</protein>
<dbReference type="InParanoid" id="D5GEG6"/>
<dbReference type="AlphaFoldDB" id="D5GEG6"/>
<sequence length="51" mass="5600">MSSLLCLSRFMPLSCAFLITLTSFSMLHSPVLRSFFPPSILMSPTSVFASV</sequence>
<reference evidence="1 2" key="1">
    <citation type="journal article" date="2010" name="Nature">
        <title>Perigord black truffle genome uncovers evolutionary origins and mechanisms of symbiosis.</title>
        <authorList>
            <person name="Martin F."/>
            <person name="Kohler A."/>
            <person name="Murat C."/>
            <person name="Balestrini R."/>
            <person name="Coutinho P.M."/>
            <person name="Jaillon O."/>
            <person name="Montanini B."/>
            <person name="Morin E."/>
            <person name="Noel B."/>
            <person name="Percudani R."/>
            <person name="Porcel B."/>
            <person name="Rubini A."/>
            <person name="Amicucci A."/>
            <person name="Amselem J."/>
            <person name="Anthouard V."/>
            <person name="Arcioni S."/>
            <person name="Artiguenave F."/>
            <person name="Aury J.M."/>
            <person name="Ballario P."/>
            <person name="Bolchi A."/>
            <person name="Brenna A."/>
            <person name="Brun A."/>
            <person name="Buee M."/>
            <person name="Cantarel B."/>
            <person name="Chevalier G."/>
            <person name="Couloux A."/>
            <person name="Da Silva C."/>
            <person name="Denoeud F."/>
            <person name="Duplessis S."/>
            <person name="Ghignone S."/>
            <person name="Hilselberger B."/>
            <person name="Iotti M."/>
            <person name="Marcais B."/>
            <person name="Mello A."/>
            <person name="Miranda M."/>
            <person name="Pacioni G."/>
            <person name="Quesneville H."/>
            <person name="Riccioni C."/>
            <person name="Ruotolo R."/>
            <person name="Splivallo R."/>
            <person name="Stocchi V."/>
            <person name="Tisserant E."/>
            <person name="Viscomi A.R."/>
            <person name="Zambonelli A."/>
            <person name="Zampieri E."/>
            <person name="Henrissat B."/>
            <person name="Lebrun M.H."/>
            <person name="Paolocci F."/>
            <person name="Bonfante P."/>
            <person name="Ottonello S."/>
            <person name="Wincker P."/>
        </authorList>
    </citation>
    <scope>NUCLEOTIDE SEQUENCE [LARGE SCALE GENOMIC DNA]</scope>
    <source>
        <strain evidence="1 2">Mel28</strain>
    </source>
</reference>
<proteinExistence type="predicted"/>
<accession>D5GEG6</accession>
<evidence type="ECO:0000313" key="1">
    <source>
        <dbReference type="EMBL" id="CAZ82909.1"/>
    </source>
</evidence>
<dbReference type="GeneID" id="9181540"/>
<dbReference type="HOGENOM" id="CLU_3108138_0_0_1"/>
<evidence type="ECO:0000313" key="2">
    <source>
        <dbReference type="Proteomes" id="UP000006911"/>
    </source>
</evidence>
<dbReference type="KEGG" id="tml:GSTUM_00006476001"/>
<name>D5GEG6_TUBMM</name>
<dbReference type="EMBL" id="FN430175">
    <property type="protein sequence ID" value="CAZ82909.1"/>
    <property type="molecule type" value="Genomic_DNA"/>
</dbReference>
<gene>
    <name evidence="1" type="ORF">GSTUM_00006476001</name>
</gene>
<dbReference type="RefSeq" id="XP_002838718.1">
    <property type="nucleotide sequence ID" value="XM_002838672.1"/>
</dbReference>